<comment type="subcellular location">
    <subcellularLocation>
        <location evidence="1">Membrane</location>
        <topology evidence="1">Single-pass membrane protein</topology>
    </subcellularLocation>
</comment>
<reference evidence="9 10" key="1">
    <citation type="submission" date="2018-06" db="EMBL/GenBank/DDBJ databases">
        <title>Genomic Encyclopedia of Type Strains, Phase III (KMG-III): the genomes of soil and plant-associated and newly described type strains.</title>
        <authorList>
            <person name="Whitman W."/>
        </authorList>
    </citation>
    <scope>NUCLEOTIDE SEQUENCE [LARGE SCALE GENOMIC DNA]</scope>
    <source>
        <strain evidence="9 10">CGMCC 4.7090</strain>
    </source>
</reference>
<dbReference type="PANTHER" id="PTHR37461">
    <property type="entry name" value="ANTI-SIGMA-K FACTOR RSKA"/>
    <property type="match status" value="1"/>
</dbReference>
<evidence type="ECO:0000259" key="8">
    <source>
        <dbReference type="Pfam" id="PF13490"/>
    </source>
</evidence>
<dbReference type="PANTHER" id="PTHR37461:SF1">
    <property type="entry name" value="ANTI-SIGMA-K FACTOR RSKA"/>
    <property type="match status" value="1"/>
</dbReference>
<evidence type="ECO:0000313" key="9">
    <source>
        <dbReference type="EMBL" id="RAK31852.1"/>
    </source>
</evidence>
<evidence type="ECO:0000256" key="5">
    <source>
        <dbReference type="ARBA" id="ARBA00023136"/>
    </source>
</evidence>
<dbReference type="GO" id="GO:0006417">
    <property type="term" value="P:regulation of translation"/>
    <property type="evidence" value="ECO:0007669"/>
    <property type="project" value="TreeGrafter"/>
</dbReference>
<accession>A0A327Z7B3</accession>
<feature type="domain" description="Putative zinc-finger" evidence="8">
    <location>
        <begin position="11"/>
        <end position="36"/>
    </location>
</feature>
<proteinExistence type="predicted"/>
<evidence type="ECO:0000256" key="7">
    <source>
        <dbReference type="SAM" id="Phobius"/>
    </source>
</evidence>
<keyword evidence="10" id="KW-1185">Reference proteome</keyword>
<organism evidence="9 10">
    <name type="scientific">Actinoplanes lutulentus</name>
    <dbReference type="NCBI Taxonomy" id="1287878"/>
    <lineage>
        <taxon>Bacteria</taxon>
        <taxon>Bacillati</taxon>
        <taxon>Actinomycetota</taxon>
        <taxon>Actinomycetes</taxon>
        <taxon>Micromonosporales</taxon>
        <taxon>Micromonosporaceae</taxon>
        <taxon>Actinoplanes</taxon>
    </lineage>
</organism>
<dbReference type="InterPro" id="IPR041916">
    <property type="entry name" value="Anti_sigma_zinc_sf"/>
</dbReference>
<keyword evidence="6" id="KW-0804">Transcription</keyword>
<dbReference type="Proteomes" id="UP000249341">
    <property type="component" value="Unassembled WGS sequence"/>
</dbReference>
<dbReference type="OrthoDB" id="5242431at2"/>
<gene>
    <name evidence="9" type="ORF">B0I29_114100</name>
</gene>
<keyword evidence="3 7" id="KW-1133">Transmembrane helix</keyword>
<dbReference type="InterPro" id="IPR051474">
    <property type="entry name" value="Anti-sigma-K/W_factor"/>
</dbReference>
<comment type="caution">
    <text evidence="9">The sequence shown here is derived from an EMBL/GenBank/DDBJ whole genome shotgun (WGS) entry which is preliminary data.</text>
</comment>
<sequence>MRCEDGHDDAAYVLGALSPGERAAYESHLASCSFCREAVADLSRVPDMLDRLDADEFAKLLDPTLGAPVQRRRPAPASRRSRARTLSIRVLSTAVAAVLVLLIGGGVVAWGLNQETPTTQPPGPALAMTPVGGVSPITATVRLSSTPGGTKVEMQCSYSESADQAYTFRLIAYGPDEQKEQLGSWLAQPGTDFRMPGATHFGEGSLSKLEIVRFDGKAMLAYDLPGFD</sequence>
<evidence type="ECO:0000256" key="1">
    <source>
        <dbReference type="ARBA" id="ARBA00004167"/>
    </source>
</evidence>
<keyword evidence="2 7" id="KW-0812">Transmembrane</keyword>
<dbReference type="Gene3D" id="1.10.10.1320">
    <property type="entry name" value="Anti-sigma factor, zinc-finger domain"/>
    <property type="match status" value="1"/>
</dbReference>
<feature type="transmembrane region" description="Helical" evidence="7">
    <location>
        <begin position="88"/>
        <end position="112"/>
    </location>
</feature>
<dbReference type="AlphaFoldDB" id="A0A327Z7B3"/>
<keyword evidence="5 7" id="KW-0472">Membrane</keyword>
<evidence type="ECO:0000256" key="6">
    <source>
        <dbReference type="ARBA" id="ARBA00023163"/>
    </source>
</evidence>
<dbReference type="GO" id="GO:0016989">
    <property type="term" value="F:sigma factor antagonist activity"/>
    <property type="evidence" value="ECO:0007669"/>
    <property type="project" value="TreeGrafter"/>
</dbReference>
<protein>
    <submittedName>
        <fullName evidence="9">Putative zinc finger protein</fullName>
    </submittedName>
</protein>
<evidence type="ECO:0000313" key="10">
    <source>
        <dbReference type="Proteomes" id="UP000249341"/>
    </source>
</evidence>
<dbReference type="EMBL" id="QLMJ01000014">
    <property type="protein sequence ID" value="RAK31852.1"/>
    <property type="molecule type" value="Genomic_DNA"/>
</dbReference>
<dbReference type="RefSeq" id="WP_111651967.1">
    <property type="nucleotide sequence ID" value="NZ_JACHWI010000004.1"/>
</dbReference>
<dbReference type="GO" id="GO:0016020">
    <property type="term" value="C:membrane"/>
    <property type="evidence" value="ECO:0007669"/>
    <property type="project" value="UniProtKB-SubCell"/>
</dbReference>
<dbReference type="Pfam" id="PF13490">
    <property type="entry name" value="zf-HC2"/>
    <property type="match status" value="1"/>
</dbReference>
<evidence type="ECO:0000256" key="3">
    <source>
        <dbReference type="ARBA" id="ARBA00022989"/>
    </source>
</evidence>
<evidence type="ECO:0000256" key="4">
    <source>
        <dbReference type="ARBA" id="ARBA00023015"/>
    </source>
</evidence>
<evidence type="ECO:0000256" key="2">
    <source>
        <dbReference type="ARBA" id="ARBA00022692"/>
    </source>
</evidence>
<name>A0A327Z7B3_9ACTN</name>
<keyword evidence="4" id="KW-0805">Transcription regulation</keyword>
<dbReference type="InterPro" id="IPR027383">
    <property type="entry name" value="Znf_put"/>
</dbReference>